<evidence type="ECO:0000259" key="6">
    <source>
        <dbReference type="Pfam" id="PF00590"/>
    </source>
</evidence>
<evidence type="ECO:0000256" key="4">
    <source>
        <dbReference type="ARBA" id="ARBA00022679"/>
    </source>
</evidence>
<keyword evidence="4 8" id="KW-0808">Transferase</keyword>
<dbReference type="PANTHER" id="PTHR43182:SF1">
    <property type="entry name" value="COBALT-PRECORRIN-7 C(5)-METHYLTRANSFERASE"/>
    <property type="match status" value="1"/>
</dbReference>
<keyword evidence="3 8" id="KW-0489">Methyltransferase</keyword>
<feature type="domain" description="Tetrapyrrole methylase" evidence="6">
    <location>
        <begin position="3"/>
        <end position="188"/>
    </location>
</feature>
<dbReference type="InterPro" id="IPR014008">
    <property type="entry name" value="Cbl_synth_MTase_CbiT"/>
</dbReference>
<evidence type="ECO:0000313" key="8">
    <source>
        <dbReference type="EMBL" id="EFQ03991.1"/>
    </source>
</evidence>
<dbReference type="NCBIfam" id="TIGR02467">
    <property type="entry name" value="CbiE"/>
    <property type="match status" value="1"/>
</dbReference>
<comment type="pathway">
    <text evidence="1">Cofactor biosynthesis; adenosylcobalamin biosynthesis.</text>
</comment>
<dbReference type="eggNOG" id="COG2241">
    <property type="taxonomic scope" value="Bacteria"/>
</dbReference>
<accession>E2ZC04</accession>
<dbReference type="InterPro" id="IPR014777">
    <property type="entry name" value="4pyrrole_Mease_sub1"/>
</dbReference>
<evidence type="ECO:0000259" key="7">
    <source>
        <dbReference type="Pfam" id="PF13847"/>
    </source>
</evidence>
<dbReference type="InterPro" id="IPR035996">
    <property type="entry name" value="4pyrrol_Methylase_sf"/>
</dbReference>
<keyword evidence="2" id="KW-0169">Cobalamin biosynthesis</keyword>
<dbReference type="HOGENOM" id="CLU_031955_1_2_9"/>
<dbReference type="Proteomes" id="UP000003195">
    <property type="component" value="Unassembled WGS sequence"/>
</dbReference>
<dbReference type="InterPro" id="IPR050714">
    <property type="entry name" value="Cobalamin_biosynth_MTase"/>
</dbReference>
<dbReference type="EC" id="2.1.1.132" evidence="8"/>
<evidence type="ECO:0000313" key="9">
    <source>
        <dbReference type="Proteomes" id="UP000003195"/>
    </source>
</evidence>
<evidence type="ECO:0000256" key="2">
    <source>
        <dbReference type="ARBA" id="ARBA00022573"/>
    </source>
</evidence>
<dbReference type="InterPro" id="IPR000878">
    <property type="entry name" value="4pyrrol_Mease"/>
</dbReference>
<dbReference type="CDD" id="cd11644">
    <property type="entry name" value="Precorrin-6Y-MT"/>
    <property type="match status" value="1"/>
</dbReference>
<sequence>MLTVHIIGTGPGSSELLTKSAEKALNEATIVVGDTRLLSEMTEGKRCIQTYKVDEIRQIVLEADEKKDCLAVLVSGDVGFYSLAKLLTDIPGCRIVRHPGISSLVYFAARTSTSWDDMYLMSRHGRDGNLTGAVMTHKKVFCLTGGKGGSVRDLCEELCRNGLGQVKVTVGERLSYEEERICTLTASEGAKEVFDPLAVMVVENEGAQPIVTPVHGWDDSLFLRGKAPMTKQEVRALAISKLRPEADHIVYDIGAGTGSCSVELAFQVPYGKVYGFEINEEAATLAEANKERFNACNLEIIRGNALEKIVNMPCPDRVFIGGTKGNLKEILDILYKKNAYCRIVITAITLETAGAVTAYYKEHTDYELETTQLFASEGRRVGPYTLMEGHNPVYVMTAYRKEAEYEGQSK</sequence>
<dbReference type="Pfam" id="PF00590">
    <property type="entry name" value="TP_methylase"/>
    <property type="match status" value="1"/>
</dbReference>
<dbReference type="PANTHER" id="PTHR43182">
    <property type="entry name" value="COBALT-PRECORRIN-6B C(15)-METHYLTRANSFERASE (DECARBOXYLATING)"/>
    <property type="match status" value="1"/>
</dbReference>
<proteinExistence type="predicted"/>
<dbReference type="eggNOG" id="COG2242">
    <property type="taxonomic scope" value="Bacteria"/>
</dbReference>
<dbReference type="SUPFAM" id="SSF53335">
    <property type="entry name" value="S-adenosyl-L-methionine-dependent methyltransferases"/>
    <property type="match status" value="1"/>
</dbReference>
<dbReference type="InterPro" id="IPR025714">
    <property type="entry name" value="Methyltranfer_dom"/>
</dbReference>
<dbReference type="InterPro" id="IPR029063">
    <property type="entry name" value="SAM-dependent_MTases_sf"/>
</dbReference>
<dbReference type="GO" id="GO:0008276">
    <property type="term" value="F:protein methyltransferase activity"/>
    <property type="evidence" value="ECO:0007669"/>
    <property type="project" value="InterPro"/>
</dbReference>
<dbReference type="GO" id="GO:0009236">
    <property type="term" value="P:cobalamin biosynthetic process"/>
    <property type="evidence" value="ECO:0007669"/>
    <property type="project" value="UniProtKB-UniPathway"/>
</dbReference>
<dbReference type="SUPFAM" id="SSF53790">
    <property type="entry name" value="Tetrapyrrole methylase"/>
    <property type="match status" value="1"/>
</dbReference>
<dbReference type="NCBIfam" id="TIGR02469">
    <property type="entry name" value="CbiT"/>
    <property type="match status" value="1"/>
</dbReference>
<dbReference type="CDD" id="cd02440">
    <property type="entry name" value="AdoMet_MTases"/>
    <property type="match status" value="1"/>
</dbReference>
<dbReference type="GO" id="GO:0046025">
    <property type="term" value="F:precorrin-6Y C5,15-methyltransferase (decarboxylating) activity"/>
    <property type="evidence" value="ECO:0007669"/>
    <property type="project" value="UniProtKB-EC"/>
</dbReference>
<dbReference type="GO" id="GO:0032259">
    <property type="term" value="P:methylation"/>
    <property type="evidence" value="ECO:0007669"/>
    <property type="project" value="UniProtKB-KW"/>
</dbReference>
<dbReference type="Pfam" id="PF13847">
    <property type="entry name" value="Methyltransf_31"/>
    <property type="match status" value="1"/>
</dbReference>
<keyword evidence="9" id="KW-1185">Reference proteome</keyword>
<dbReference type="Gene3D" id="3.30.950.10">
    <property type="entry name" value="Methyltransferase, Cobalt-precorrin-4 Transmethylase, Domain 2"/>
    <property type="match status" value="1"/>
</dbReference>
<comment type="caution">
    <text evidence="8">The sequence shown here is derived from an EMBL/GenBank/DDBJ whole genome shotgun (WGS) entry which is preliminary data.</text>
</comment>
<gene>
    <name evidence="8" type="primary">cbiT</name>
    <name evidence="8" type="ORF">HMPREF9429_01174</name>
</gene>
<dbReference type="InterPro" id="IPR014776">
    <property type="entry name" value="4pyrrole_Mease_sub2"/>
</dbReference>
<feature type="domain" description="Methyltransferase" evidence="7">
    <location>
        <begin position="249"/>
        <end position="307"/>
    </location>
</feature>
<dbReference type="Gene3D" id="3.40.50.150">
    <property type="entry name" value="Vaccinia Virus protein VP39"/>
    <property type="match status" value="1"/>
</dbReference>
<evidence type="ECO:0000256" key="3">
    <source>
        <dbReference type="ARBA" id="ARBA00022603"/>
    </source>
</evidence>
<dbReference type="EMBL" id="AECS01000037">
    <property type="protein sequence ID" value="EFQ03991.1"/>
    <property type="molecule type" value="Genomic_DNA"/>
</dbReference>
<dbReference type="RefSeq" id="WP_006942299.1">
    <property type="nucleotide sequence ID" value="NZ_GL538208.1"/>
</dbReference>
<dbReference type="STRING" id="706434.HMPREF9429_01174"/>
<protein>
    <submittedName>
        <fullName evidence="8">Precorrin-6Y C5,15-methyltransferase (Decarboxylating), CbiT subunit</fullName>
        <ecNumber evidence="8">2.1.1.132</ecNumber>
    </submittedName>
</protein>
<dbReference type="Gene3D" id="3.40.1010.10">
    <property type="entry name" value="Cobalt-precorrin-4 Transmethylase, Domain 1"/>
    <property type="match status" value="1"/>
</dbReference>
<evidence type="ECO:0000256" key="1">
    <source>
        <dbReference type="ARBA" id="ARBA00004953"/>
    </source>
</evidence>
<dbReference type="InterPro" id="IPR012818">
    <property type="entry name" value="CbiE"/>
</dbReference>
<dbReference type="UniPathway" id="UPA00148"/>
<name>E2ZC04_9FIRM</name>
<keyword evidence="5" id="KW-0949">S-adenosyl-L-methionine</keyword>
<reference evidence="8 9" key="1">
    <citation type="submission" date="2010-08" db="EMBL/GenBank/DDBJ databases">
        <authorList>
            <person name="Weinstock G."/>
            <person name="Sodergren E."/>
            <person name="Clifton S."/>
            <person name="Fulton L."/>
            <person name="Fulton B."/>
            <person name="Courtney L."/>
            <person name="Fronick C."/>
            <person name="Harrison M."/>
            <person name="Strong C."/>
            <person name="Farmer C."/>
            <person name="Delahaunty K."/>
            <person name="Markovic C."/>
            <person name="Hall O."/>
            <person name="Minx P."/>
            <person name="Tomlinson C."/>
            <person name="Mitreva M."/>
            <person name="Hou S."/>
            <person name="Chen J."/>
            <person name="Wollam A."/>
            <person name="Pepin K.H."/>
            <person name="Johnson M."/>
            <person name="Bhonagiri V."/>
            <person name="Zhang X."/>
            <person name="Suruliraj S."/>
            <person name="Warren W."/>
            <person name="Chinwalla A."/>
            <person name="Mardis E.R."/>
            <person name="Wilson R.K."/>
        </authorList>
    </citation>
    <scope>NUCLEOTIDE SEQUENCE [LARGE SCALE GENOMIC DNA]</scope>
    <source>
        <strain evidence="8 9">F0359</strain>
    </source>
</reference>
<organism evidence="8 9">
    <name type="scientific">Megasphaera micronuciformis F0359</name>
    <dbReference type="NCBI Taxonomy" id="706434"/>
    <lineage>
        <taxon>Bacteria</taxon>
        <taxon>Bacillati</taxon>
        <taxon>Bacillota</taxon>
        <taxon>Negativicutes</taxon>
        <taxon>Veillonellales</taxon>
        <taxon>Veillonellaceae</taxon>
        <taxon>Megasphaera</taxon>
    </lineage>
</organism>
<dbReference type="AlphaFoldDB" id="E2ZC04"/>
<evidence type="ECO:0000256" key="5">
    <source>
        <dbReference type="ARBA" id="ARBA00022691"/>
    </source>
</evidence>